<accession>A0A6J7IM66</accession>
<dbReference type="Gene3D" id="1.10.760.10">
    <property type="entry name" value="Cytochrome c-like domain"/>
    <property type="match status" value="1"/>
</dbReference>
<feature type="domain" description="Cytochrome c" evidence="5">
    <location>
        <begin position="41"/>
        <end position="128"/>
    </location>
</feature>
<dbReference type="GO" id="GO:0020037">
    <property type="term" value="F:heme binding"/>
    <property type="evidence" value="ECO:0007669"/>
    <property type="project" value="InterPro"/>
</dbReference>
<gene>
    <name evidence="6" type="ORF">UFOPK3564_02432</name>
</gene>
<dbReference type="SUPFAM" id="SSF46626">
    <property type="entry name" value="Cytochrome c"/>
    <property type="match status" value="1"/>
</dbReference>
<evidence type="ECO:0000259" key="5">
    <source>
        <dbReference type="PROSITE" id="PS51007"/>
    </source>
</evidence>
<keyword evidence="3" id="KW-0408">Iron</keyword>
<keyword evidence="1" id="KW-0349">Heme</keyword>
<dbReference type="GO" id="GO:0046872">
    <property type="term" value="F:metal ion binding"/>
    <property type="evidence" value="ECO:0007669"/>
    <property type="project" value="UniProtKB-KW"/>
</dbReference>
<organism evidence="6">
    <name type="scientific">freshwater metagenome</name>
    <dbReference type="NCBI Taxonomy" id="449393"/>
    <lineage>
        <taxon>unclassified sequences</taxon>
        <taxon>metagenomes</taxon>
        <taxon>ecological metagenomes</taxon>
    </lineage>
</organism>
<feature type="region of interest" description="Disordered" evidence="4">
    <location>
        <begin position="132"/>
        <end position="191"/>
    </location>
</feature>
<sequence>MQRRALTTLGALAAALVLASCGSESVQTNIDNGPLKGEKNPVVLKGANLFAERCSGCHTLAVAGTQGGAYAIKDRERSDGPNFDLRAETKGSVLYALHNGGYSGAIMPANIAVGDDAEAIAEFLCRYTGLKAKESSSPADRPTAAQRCADVGPPKAGNAEQTPAGSGVPETEGAGQESSNPQQGSEGDVRP</sequence>
<keyword evidence="2" id="KW-0479">Metal-binding</keyword>
<dbReference type="PROSITE" id="PS51257">
    <property type="entry name" value="PROKAR_LIPOPROTEIN"/>
    <property type="match status" value="1"/>
</dbReference>
<evidence type="ECO:0000256" key="4">
    <source>
        <dbReference type="SAM" id="MobiDB-lite"/>
    </source>
</evidence>
<dbReference type="Pfam" id="PF00034">
    <property type="entry name" value="Cytochrom_C"/>
    <property type="match status" value="1"/>
</dbReference>
<dbReference type="GO" id="GO:0009055">
    <property type="term" value="F:electron transfer activity"/>
    <property type="evidence" value="ECO:0007669"/>
    <property type="project" value="InterPro"/>
</dbReference>
<reference evidence="6" key="1">
    <citation type="submission" date="2020-05" db="EMBL/GenBank/DDBJ databases">
        <authorList>
            <person name="Chiriac C."/>
            <person name="Salcher M."/>
            <person name="Ghai R."/>
            <person name="Kavagutti S V."/>
        </authorList>
    </citation>
    <scope>NUCLEOTIDE SEQUENCE</scope>
</reference>
<proteinExistence type="predicted"/>
<evidence type="ECO:0000256" key="2">
    <source>
        <dbReference type="ARBA" id="ARBA00022723"/>
    </source>
</evidence>
<dbReference type="InterPro" id="IPR036909">
    <property type="entry name" value="Cyt_c-like_dom_sf"/>
</dbReference>
<dbReference type="PROSITE" id="PS51007">
    <property type="entry name" value="CYTC"/>
    <property type="match status" value="1"/>
</dbReference>
<protein>
    <submittedName>
        <fullName evidence="6">Unannotated protein</fullName>
    </submittedName>
</protein>
<feature type="compositionally biased region" description="Polar residues" evidence="4">
    <location>
        <begin position="176"/>
        <end position="185"/>
    </location>
</feature>
<dbReference type="EMBL" id="CAFBMK010000171">
    <property type="protein sequence ID" value="CAB4932099.1"/>
    <property type="molecule type" value="Genomic_DNA"/>
</dbReference>
<evidence type="ECO:0000313" key="6">
    <source>
        <dbReference type="EMBL" id="CAB4932099.1"/>
    </source>
</evidence>
<name>A0A6J7IM66_9ZZZZ</name>
<evidence type="ECO:0000256" key="1">
    <source>
        <dbReference type="ARBA" id="ARBA00022617"/>
    </source>
</evidence>
<dbReference type="AlphaFoldDB" id="A0A6J7IM66"/>
<dbReference type="InterPro" id="IPR009056">
    <property type="entry name" value="Cyt_c-like_dom"/>
</dbReference>
<evidence type="ECO:0000256" key="3">
    <source>
        <dbReference type="ARBA" id="ARBA00023004"/>
    </source>
</evidence>